<gene>
    <name evidence="1" type="ORF">Patl1_11680</name>
</gene>
<sequence length="51" mass="5987">MDRLIALRELIIEDCPKLSERCEPEIGEDWSKIAHIPNIELDRKIIKSIEN</sequence>
<proteinExistence type="predicted"/>
<protein>
    <submittedName>
        <fullName evidence="1">Uncharacterized protein</fullName>
    </submittedName>
</protein>
<keyword evidence="2" id="KW-1185">Reference proteome</keyword>
<evidence type="ECO:0000313" key="1">
    <source>
        <dbReference type="EMBL" id="KAJ0083177.1"/>
    </source>
</evidence>
<dbReference type="EMBL" id="CM047908">
    <property type="protein sequence ID" value="KAJ0083177.1"/>
    <property type="molecule type" value="Genomic_DNA"/>
</dbReference>
<accession>A0ACC1A7Z2</accession>
<name>A0ACC1A7Z2_9ROSI</name>
<comment type="caution">
    <text evidence="1">The sequence shown here is derived from an EMBL/GenBank/DDBJ whole genome shotgun (WGS) entry which is preliminary data.</text>
</comment>
<organism evidence="1 2">
    <name type="scientific">Pistacia atlantica</name>
    <dbReference type="NCBI Taxonomy" id="434234"/>
    <lineage>
        <taxon>Eukaryota</taxon>
        <taxon>Viridiplantae</taxon>
        <taxon>Streptophyta</taxon>
        <taxon>Embryophyta</taxon>
        <taxon>Tracheophyta</taxon>
        <taxon>Spermatophyta</taxon>
        <taxon>Magnoliopsida</taxon>
        <taxon>eudicotyledons</taxon>
        <taxon>Gunneridae</taxon>
        <taxon>Pentapetalae</taxon>
        <taxon>rosids</taxon>
        <taxon>malvids</taxon>
        <taxon>Sapindales</taxon>
        <taxon>Anacardiaceae</taxon>
        <taxon>Pistacia</taxon>
    </lineage>
</organism>
<reference evidence="2" key="1">
    <citation type="journal article" date="2023" name="G3 (Bethesda)">
        <title>Genome assembly and association tests identify interacting loci associated with vigor, precocity, and sex in interspecific pistachio rootstocks.</title>
        <authorList>
            <person name="Palmer W."/>
            <person name="Jacygrad E."/>
            <person name="Sagayaradj S."/>
            <person name="Cavanaugh K."/>
            <person name="Han R."/>
            <person name="Bertier L."/>
            <person name="Beede B."/>
            <person name="Kafkas S."/>
            <person name="Golino D."/>
            <person name="Preece J."/>
            <person name="Michelmore R."/>
        </authorList>
    </citation>
    <scope>NUCLEOTIDE SEQUENCE [LARGE SCALE GENOMIC DNA]</scope>
</reference>
<dbReference type="Proteomes" id="UP001164250">
    <property type="component" value="Chromosome 12"/>
</dbReference>
<evidence type="ECO:0000313" key="2">
    <source>
        <dbReference type="Proteomes" id="UP001164250"/>
    </source>
</evidence>